<dbReference type="CDD" id="cd12151">
    <property type="entry name" value="F1-ATPase_gamma"/>
    <property type="match status" value="1"/>
</dbReference>
<keyword evidence="5 10" id="KW-0375">Hydrogen ion transport</keyword>
<dbReference type="Gene3D" id="1.10.287.80">
    <property type="entry name" value="ATP synthase, gamma subunit, helix hairpin domain"/>
    <property type="match status" value="2"/>
</dbReference>
<comment type="similarity">
    <text evidence="3 10">Belongs to the ATPase gamma chain family.</text>
</comment>
<dbReference type="RefSeq" id="WP_076003943.1">
    <property type="nucleotide sequence ID" value="NZ_CP018258.1"/>
</dbReference>
<dbReference type="SUPFAM" id="SSF52943">
    <property type="entry name" value="ATP synthase (F1-ATPase), gamma subunit"/>
    <property type="match status" value="1"/>
</dbReference>
<dbReference type="GO" id="GO:0005886">
    <property type="term" value="C:plasma membrane"/>
    <property type="evidence" value="ECO:0007669"/>
    <property type="project" value="UniProtKB-SubCell"/>
</dbReference>
<organism evidence="11 12">
    <name type="scientific">Dehalogenimonas formicexedens</name>
    <dbReference type="NCBI Taxonomy" id="1839801"/>
    <lineage>
        <taxon>Bacteria</taxon>
        <taxon>Bacillati</taxon>
        <taxon>Chloroflexota</taxon>
        <taxon>Dehalococcoidia</taxon>
        <taxon>Dehalococcoidales</taxon>
        <taxon>Dehalococcoidaceae</taxon>
        <taxon>Dehalogenimonas</taxon>
    </lineage>
</organism>
<keyword evidence="7 10" id="KW-0472">Membrane</keyword>
<keyword evidence="4 10" id="KW-0813">Transport</keyword>
<dbReference type="GO" id="GO:0042777">
    <property type="term" value="P:proton motive force-driven plasma membrane ATP synthesis"/>
    <property type="evidence" value="ECO:0007669"/>
    <property type="project" value="UniProtKB-UniRule"/>
</dbReference>
<dbReference type="NCBIfam" id="TIGR01146">
    <property type="entry name" value="ATPsyn_F1gamma"/>
    <property type="match status" value="1"/>
</dbReference>
<evidence type="ECO:0000256" key="7">
    <source>
        <dbReference type="ARBA" id="ARBA00023136"/>
    </source>
</evidence>
<keyword evidence="8 10" id="KW-0139">CF(1)</keyword>
<proteinExistence type="inferred from homology"/>
<dbReference type="GO" id="GO:0045259">
    <property type="term" value="C:proton-transporting ATP synthase complex"/>
    <property type="evidence" value="ECO:0007669"/>
    <property type="project" value="UniProtKB-KW"/>
</dbReference>
<comment type="subcellular location">
    <subcellularLocation>
        <location evidence="10">Cell membrane</location>
        <topology evidence="10">Peripheral membrane protein</topology>
    </subcellularLocation>
    <subcellularLocation>
        <location evidence="2">Membrane</location>
        <topology evidence="2">Peripheral membrane protein</topology>
    </subcellularLocation>
</comment>
<keyword evidence="10" id="KW-1003">Cell membrane</keyword>
<evidence type="ECO:0000256" key="5">
    <source>
        <dbReference type="ARBA" id="ARBA00022781"/>
    </source>
</evidence>
<dbReference type="EMBL" id="CP018258">
    <property type="protein sequence ID" value="APV44217.1"/>
    <property type="molecule type" value="Genomic_DNA"/>
</dbReference>
<evidence type="ECO:0000313" key="11">
    <source>
        <dbReference type="EMBL" id="APV44217.1"/>
    </source>
</evidence>
<gene>
    <name evidence="10" type="primary">atpG</name>
    <name evidence="11" type="ORF">Dform_00874</name>
</gene>
<evidence type="ECO:0000256" key="8">
    <source>
        <dbReference type="ARBA" id="ARBA00023196"/>
    </source>
</evidence>
<dbReference type="InterPro" id="IPR035968">
    <property type="entry name" value="ATP_synth_F1_ATPase_gsu"/>
</dbReference>
<evidence type="ECO:0000256" key="10">
    <source>
        <dbReference type="HAMAP-Rule" id="MF_00815"/>
    </source>
</evidence>
<dbReference type="Gene3D" id="3.40.1380.10">
    <property type="match status" value="1"/>
</dbReference>
<dbReference type="PRINTS" id="PR00126">
    <property type="entry name" value="ATPASEGAMMA"/>
</dbReference>
<dbReference type="KEGG" id="dfo:Dform_00874"/>
<keyword evidence="6 10" id="KW-0406">Ion transport</keyword>
<keyword evidence="9 10" id="KW-0066">ATP synthesis</keyword>
<comment type="subunit">
    <text evidence="10">F-type ATPases have 2 components, CF(1) - the catalytic core - and CF(0) - the membrane proton channel. CF(1) has five subunits: alpha(3), beta(3), gamma(1), delta(1), epsilon(1). CF(0) has three main subunits: a, b and c.</text>
</comment>
<evidence type="ECO:0000256" key="1">
    <source>
        <dbReference type="ARBA" id="ARBA00003456"/>
    </source>
</evidence>
<dbReference type="InterPro" id="IPR000131">
    <property type="entry name" value="ATP_synth_F1_gsu"/>
</dbReference>
<dbReference type="Pfam" id="PF00231">
    <property type="entry name" value="ATP-synt"/>
    <property type="match status" value="1"/>
</dbReference>
<dbReference type="GO" id="GO:0046933">
    <property type="term" value="F:proton-transporting ATP synthase activity, rotational mechanism"/>
    <property type="evidence" value="ECO:0007669"/>
    <property type="project" value="UniProtKB-UniRule"/>
</dbReference>
<comment type="function">
    <text evidence="1 10">Produces ATP from ADP in the presence of a proton gradient across the membrane. The gamma chain is believed to be important in regulating ATPase activity and the flow of protons through the CF(0) complex.</text>
</comment>
<evidence type="ECO:0000256" key="4">
    <source>
        <dbReference type="ARBA" id="ARBA00022448"/>
    </source>
</evidence>
<dbReference type="Proteomes" id="UP000185934">
    <property type="component" value="Chromosome"/>
</dbReference>
<keyword evidence="12" id="KW-1185">Reference proteome</keyword>
<dbReference type="GO" id="GO:0005524">
    <property type="term" value="F:ATP binding"/>
    <property type="evidence" value="ECO:0007669"/>
    <property type="project" value="UniProtKB-UniRule"/>
</dbReference>
<protein>
    <recommendedName>
        <fullName evidence="10">ATP synthase gamma chain</fullName>
    </recommendedName>
    <alternativeName>
        <fullName evidence="10">ATP synthase F1 sector gamma subunit</fullName>
    </alternativeName>
    <alternativeName>
        <fullName evidence="10">F-ATPase gamma subunit</fullName>
    </alternativeName>
</protein>
<name>A0A1P8F6V3_9CHLR</name>
<evidence type="ECO:0000256" key="3">
    <source>
        <dbReference type="ARBA" id="ARBA00007681"/>
    </source>
</evidence>
<dbReference type="PANTHER" id="PTHR11693:SF22">
    <property type="entry name" value="ATP SYNTHASE SUBUNIT GAMMA, MITOCHONDRIAL"/>
    <property type="match status" value="1"/>
</dbReference>
<dbReference type="PANTHER" id="PTHR11693">
    <property type="entry name" value="ATP SYNTHASE GAMMA CHAIN"/>
    <property type="match status" value="1"/>
</dbReference>
<evidence type="ECO:0000256" key="2">
    <source>
        <dbReference type="ARBA" id="ARBA00004170"/>
    </source>
</evidence>
<sequence>MANLRAIRLRIRGVKNIAKITRAMEMIAASKMRKAQDRGLAGRPYSQKITAVIAALSARSEGKAGHPLLEQRPVKKVAILHITPDRGLSGGLVGNINRATLAFAIDHKELPLNMIVVGKKGLDFMRRSQRNIVAEFTGLGDKPTLMDTLPISRVIMDDFKSGAVDEVYVAYSQFVSTLVQKPEVVKLLPVEPAQVPPQQNVEYIFEPDAAGVLGSLLPRYIEMKVYHLILESIASEQSARMVAMRNATQNANELVGELTLEYNKARQESITSELLDIVGGVAALA</sequence>
<evidence type="ECO:0000256" key="9">
    <source>
        <dbReference type="ARBA" id="ARBA00023310"/>
    </source>
</evidence>
<dbReference type="STRING" id="1839801.Dform_00874"/>
<reference evidence="12" key="1">
    <citation type="submission" date="2016-11" db="EMBL/GenBank/DDBJ databases">
        <title>Dehalogenimonas formicexedens sp. nov., a chlorinated alkane respiring bacterium isolated from contaminated groundwater.</title>
        <authorList>
            <person name="Key T.A."/>
            <person name="Bowman K.S."/>
            <person name="Lee I."/>
            <person name="Chun J."/>
            <person name="Albuquerque L."/>
            <person name="da Costa M.S."/>
            <person name="Rainey F.A."/>
            <person name="Moe W.M."/>
        </authorList>
    </citation>
    <scope>NUCLEOTIDE SEQUENCE [LARGE SCALE GENOMIC DNA]</scope>
    <source>
        <strain evidence="12">NSZ-14</strain>
    </source>
</reference>
<evidence type="ECO:0000256" key="6">
    <source>
        <dbReference type="ARBA" id="ARBA00023065"/>
    </source>
</evidence>
<dbReference type="OrthoDB" id="9812769at2"/>
<dbReference type="AlphaFoldDB" id="A0A1P8F6V3"/>
<accession>A0A1P8F6V3</accession>
<dbReference type="HAMAP" id="MF_00815">
    <property type="entry name" value="ATP_synth_gamma_bact"/>
    <property type="match status" value="1"/>
</dbReference>
<evidence type="ECO:0000313" key="12">
    <source>
        <dbReference type="Proteomes" id="UP000185934"/>
    </source>
</evidence>